<evidence type="ECO:0000313" key="4">
    <source>
        <dbReference type="Proteomes" id="UP000187429"/>
    </source>
</evidence>
<gene>
    <name evidence="3" type="ORF">AYI69_g3489</name>
</gene>
<feature type="domain" description="DUF4246" evidence="1">
    <location>
        <begin position="71"/>
        <end position="277"/>
    </location>
</feature>
<comment type="caution">
    <text evidence="3">The sequence shown here is derived from an EMBL/GenBank/DDBJ whole genome shotgun (WGS) entry which is preliminary data.</text>
</comment>
<dbReference type="InterPro" id="IPR025340">
    <property type="entry name" value="DUF4246"/>
</dbReference>
<protein>
    <submittedName>
        <fullName evidence="3">Uncharacterized protein</fullName>
    </submittedName>
</protein>
<sequence length="307" mass="35499">MVHNNISEDFTSPFTDGEYGDGIKPYTLFELDIMKVLCEIKNKVNWYQKIKSDEIRDKWIKELSSKFSETVIKYAIDELIFYIDNSPEGKLLPGPVDRTYVSDSIIPTNLQEDLINHVSKLENVPEKELDWHPGSKKQVLDLVYPSLFPVVFGETRVITDNIEPGEVLNWKSVMGTGSIDNVKFKPKIESSGEFRYYSDFSLDDSYYSFKYQWLPTEIEINSNGKAKILSYINNLHPDIHKELYTTLEKIFERIIPLINCTLTDSTSSKLDDRCERIGPSDYFNESFDEYAKRICISEGKLSDDQSI</sequence>
<keyword evidence="4" id="KW-1185">Reference proteome</keyword>
<accession>A0A1R1YJJ4</accession>
<dbReference type="EMBL" id="LSSM01001191">
    <property type="protein sequence ID" value="OMJ27089.1"/>
    <property type="molecule type" value="Genomic_DNA"/>
</dbReference>
<dbReference type="PANTHER" id="PTHR33119:SF1">
    <property type="entry name" value="FE2OG DIOXYGENASE DOMAIN-CONTAINING PROTEIN"/>
    <property type="match status" value="1"/>
</dbReference>
<proteinExistence type="predicted"/>
<dbReference type="Pfam" id="PF21666">
    <property type="entry name" value="DUF4246_N"/>
    <property type="match status" value="1"/>
</dbReference>
<dbReference type="Pfam" id="PF14033">
    <property type="entry name" value="DUF4246"/>
    <property type="match status" value="1"/>
</dbReference>
<feature type="domain" description="DUF4246" evidence="2">
    <location>
        <begin position="5"/>
        <end position="62"/>
    </location>
</feature>
<evidence type="ECO:0000313" key="3">
    <source>
        <dbReference type="EMBL" id="OMJ27089.1"/>
    </source>
</evidence>
<dbReference type="PANTHER" id="PTHR33119">
    <property type="entry name" value="IFI3P"/>
    <property type="match status" value="1"/>
</dbReference>
<organism evidence="3 4">
    <name type="scientific">Smittium culicis</name>
    <dbReference type="NCBI Taxonomy" id="133412"/>
    <lineage>
        <taxon>Eukaryota</taxon>
        <taxon>Fungi</taxon>
        <taxon>Fungi incertae sedis</taxon>
        <taxon>Zoopagomycota</taxon>
        <taxon>Kickxellomycotina</taxon>
        <taxon>Harpellomycetes</taxon>
        <taxon>Harpellales</taxon>
        <taxon>Legeriomycetaceae</taxon>
        <taxon>Smittium</taxon>
    </lineage>
</organism>
<dbReference type="InterPro" id="IPR049192">
    <property type="entry name" value="DUF4246_C"/>
</dbReference>
<evidence type="ECO:0000259" key="1">
    <source>
        <dbReference type="Pfam" id="PF14033"/>
    </source>
</evidence>
<name>A0A1R1YJJ4_9FUNG</name>
<dbReference type="OrthoDB" id="415532at2759"/>
<dbReference type="AlphaFoldDB" id="A0A1R1YJJ4"/>
<evidence type="ECO:0000259" key="2">
    <source>
        <dbReference type="Pfam" id="PF21666"/>
    </source>
</evidence>
<dbReference type="InterPro" id="IPR049207">
    <property type="entry name" value="DUF4246_N"/>
</dbReference>
<dbReference type="Proteomes" id="UP000187429">
    <property type="component" value="Unassembled WGS sequence"/>
</dbReference>
<reference evidence="4" key="1">
    <citation type="submission" date="2017-01" db="EMBL/GenBank/DDBJ databases">
        <authorList>
            <person name="Wang Y."/>
            <person name="White M."/>
            <person name="Kvist S."/>
            <person name="Moncalvo J.-M."/>
        </authorList>
    </citation>
    <scope>NUCLEOTIDE SEQUENCE [LARGE SCALE GENOMIC DNA]</scope>
    <source>
        <strain evidence="4">ID-206-W2</strain>
    </source>
</reference>